<dbReference type="Gene3D" id="3.30.450.90">
    <property type="match status" value="1"/>
</dbReference>
<evidence type="ECO:0000313" key="3">
    <source>
        <dbReference type="EMBL" id="AXF85758.1"/>
    </source>
</evidence>
<dbReference type="Pfam" id="PF00437">
    <property type="entry name" value="T2SSE"/>
    <property type="match status" value="1"/>
</dbReference>
<dbReference type="OrthoDB" id="5790493at2"/>
<reference evidence="4" key="1">
    <citation type="submission" date="2018-07" db="EMBL/GenBank/DDBJ databases">
        <authorList>
            <person name="Kim H."/>
        </authorList>
    </citation>
    <scope>NUCLEOTIDE SEQUENCE [LARGE SCALE GENOMIC DNA]</scope>
    <source>
        <strain evidence="4">F02</strain>
    </source>
</reference>
<keyword evidence="4" id="KW-1185">Reference proteome</keyword>
<dbReference type="PROSITE" id="PS00662">
    <property type="entry name" value="T2SP_E"/>
    <property type="match status" value="1"/>
</dbReference>
<feature type="domain" description="Bacterial type II secretion system protein E" evidence="2">
    <location>
        <begin position="194"/>
        <end position="208"/>
    </location>
</feature>
<dbReference type="InterPro" id="IPR001482">
    <property type="entry name" value="T2SS/T4SS_dom"/>
</dbReference>
<gene>
    <name evidence="3" type="primary">pilT</name>
    <name evidence="3" type="ORF">DTO96_101494</name>
</gene>
<dbReference type="Gene3D" id="3.40.50.300">
    <property type="entry name" value="P-loop containing nucleotide triphosphate hydrolases"/>
    <property type="match status" value="1"/>
</dbReference>
<dbReference type="AlphaFoldDB" id="A0A345DBM0"/>
<dbReference type="PANTHER" id="PTHR30486:SF6">
    <property type="entry name" value="TYPE IV PILUS RETRACTATION ATPASE PILT"/>
    <property type="match status" value="1"/>
</dbReference>
<proteinExistence type="inferred from homology"/>
<dbReference type="Proteomes" id="UP000252182">
    <property type="component" value="Chromosome"/>
</dbReference>
<dbReference type="GO" id="GO:0005524">
    <property type="term" value="F:ATP binding"/>
    <property type="evidence" value="ECO:0007669"/>
    <property type="project" value="InterPro"/>
</dbReference>
<comment type="similarity">
    <text evidence="1">Belongs to the GSP E family.</text>
</comment>
<evidence type="ECO:0000256" key="1">
    <source>
        <dbReference type="ARBA" id="ARBA00006611"/>
    </source>
</evidence>
<dbReference type="SUPFAM" id="SSF52540">
    <property type="entry name" value="P-loop containing nucleoside triphosphate hydrolases"/>
    <property type="match status" value="1"/>
</dbReference>
<accession>A0A345DBM0</accession>
<dbReference type="InterPro" id="IPR006321">
    <property type="entry name" value="PilT/PilU"/>
</dbReference>
<dbReference type="KEGG" id="hyf:DTO96_101494"/>
<dbReference type="CDD" id="cd01131">
    <property type="entry name" value="PilT"/>
    <property type="match status" value="1"/>
</dbReference>
<dbReference type="RefSeq" id="WP_114562915.1">
    <property type="nucleotide sequence ID" value="NZ_CP031124.1"/>
</dbReference>
<dbReference type="EMBL" id="CP031124">
    <property type="protein sequence ID" value="AXF85758.1"/>
    <property type="molecule type" value="Genomic_DNA"/>
</dbReference>
<protein>
    <submittedName>
        <fullName evidence="3">Twitching mobility protein</fullName>
    </submittedName>
</protein>
<dbReference type="InterPro" id="IPR050921">
    <property type="entry name" value="T4SS_GSP_E_ATPase"/>
</dbReference>
<name>A0A345DBM0_9BURK</name>
<organism evidence="3 4">
    <name type="scientific">Ephemeroptericola cinctiostellae</name>
    <dbReference type="NCBI Taxonomy" id="2268024"/>
    <lineage>
        <taxon>Bacteria</taxon>
        <taxon>Pseudomonadati</taxon>
        <taxon>Pseudomonadota</taxon>
        <taxon>Betaproteobacteria</taxon>
        <taxon>Burkholderiales</taxon>
        <taxon>Burkholderiaceae</taxon>
        <taxon>Ephemeroptericola</taxon>
    </lineage>
</organism>
<dbReference type="PANTHER" id="PTHR30486">
    <property type="entry name" value="TWITCHING MOTILITY PROTEIN PILT"/>
    <property type="match status" value="1"/>
</dbReference>
<dbReference type="InterPro" id="IPR027417">
    <property type="entry name" value="P-loop_NTPase"/>
</dbReference>
<dbReference type="GO" id="GO:0016887">
    <property type="term" value="F:ATP hydrolysis activity"/>
    <property type="evidence" value="ECO:0007669"/>
    <property type="project" value="InterPro"/>
</dbReference>
<evidence type="ECO:0000313" key="4">
    <source>
        <dbReference type="Proteomes" id="UP000252182"/>
    </source>
</evidence>
<evidence type="ECO:0000259" key="2">
    <source>
        <dbReference type="PROSITE" id="PS00662"/>
    </source>
</evidence>
<sequence length="343" mass="37522">MNFSAILSAAQLEHASDVHVCADAPIRVRVAGRLKVLAVPILSHNELNTWLMAQFTTAQHEIWSSGEQVDFALFDQGCGIRVRLTAYMTTDGIAVAVRLLPKQAPSLAELGAPEFLEKLKPFRHGLVLITGATGSGKSTTMASWIAHVNQQDEAHVVTLEDPIEYRFSSDKCLIHQSEVGNQVGSFSTALRDVLRRDPDAIVVGELRDLVSIELALRAAETGHLVIATLHSASAVEAISRLIDVFPSENKSFVRNVLSSVLIGVVAQRLVRCNTNVNKQGRIATYEVLTANAAVKNLIKEAKENQLPAVMQTSAAHQMFTFNQHYQKLLDMRLVAEAMPVWAS</sequence>
<dbReference type="NCBIfam" id="TIGR01420">
    <property type="entry name" value="pilT_fam"/>
    <property type="match status" value="1"/>
</dbReference>